<dbReference type="Gene3D" id="3.40.50.410">
    <property type="entry name" value="von Willebrand factor, type A domain"/>
    <property type="match status" value="1"/>
</dbReference>
<comment type="caution">
    <text evidence="6">The sequence shown here is derived from an EMBL/GenBank/DDBJ whole genome shotgun (WGS) entry which is preliminary data.</text>
</comment>
<feature type="signal peptide" evidence="3">
    <location>
        <begin position="1"/>
        <end position="36"/>
    </location>
</feature>
<feature type="disulfide bond" evidence="1">
    <location>
        <begin position="328"/>
        <end position="341"/>
    </location>
</feature>
<feature type="region of interest" description="Disordered" evidence="2">
    <location>
        <begin position="4921"/>
        <end position="4941"/>
    </location>
</feature>
<dbReference type="EMBL" id="LUCH01000103">
    <property type="protein sequence ID" value="KAF5406082.1"/>
    <property type="molecule type" value="Genomic_DNA"/>
</dbReference>
<feature type="domain" description="ShKT" evidence="5">
    <location>
        <begin position="5196"/>
        <end position="5232"/>
    </location>
</feature>
<feature type="domain" description="ShKT" evidence="5">
    <location>
        <begin position="310"/>
        <end position="346"/>
    </location>
</feature>
<dbReference type="InterPro" id="IPR050525">
    <property type="entry name" value="ECM_Assembly_Org"/>
</dbReference>
<protein>
    <submittedName>
        <fullName evidence="6">Uncharacterized protein</fullName>
    </submittedName>
</protein>
<feature type="domain" description="ShKT" evidence="5">
    <location>
        <begin position="269"/>
        <end position="305"/>
    </location>
</feature>
<evidence type="ECO:0000259" key="5">
    <source>
        <dbReference type="PROSITE" id="PS51670"/>
    </source>
</evidence>
<gene>
    <name evidence="6" type="ORF">PHET_00376</name>
</gene>
<dbReference type="SMART" id="SM00327">
    <property type="entry name" value="VWA"/>
    <property type="match status" value="1"/>
</dbReference>
<dbReference type="Pfam" id="PF00092">
    <property type="entry name" value="VWA"/>
    <property type="match status" value="1"/>
</dbReference>
<dbReference type="OrthoDB" id="6236007at2759"/>
<evidence type="ECO:0000313" key="6">
    <source>
        <dbReference type="EMBL" id="KAF5406082.1"/>
    </source>
</evidence>
<keyword evidence="1" id="KW-1015">Disulfide bond</keyword>
<feature type="compositionally biased region" description="Polar residues" evidence="2">
    <location>
        <begin position="4924"/>
        <end position="4935"/>
    </location>
</feature>
<comment type="caution">
    <text evidence="1">Lacks conserved residue(s) required for the propagation of feature annotation.</text>
</comment>
<dbReference type="CDD" id="cd19941">
    <property type="entry name" value="TIL"/>
    <property type="match status" value="1"/>
</dbReference>
<evidence type="ECO:0000256" key="3">
    <source>
        <dbReference type="SAM" id="SignalP"/>
    </source>
</evidence>
<dbReference type="Gene3D" id="2.10.25.10">
    <property type="entry name" value="Laminin"/>
    <property type="match status" value="1"/>
</dbReference>
<feature type="chain" id="PRO_5035261184" evidence="3">
    <location>
        <begin position="37"/>
        <end position="5484"/>
    </location>
</feature>
<feature type="domain" description="VWFA" evidence="4">
    <location>
        <begin position="4170"/>
        <end position="4356"/>
    </location>
</feature>
<dbReference type="PROSITE" id="PS51670">
    <property type="entry name" value="SHKT"/>
    <property type="match status" value="4"/>
</dbReference>
<feature type="domain" description="ShKT" evidence="5">
    <location>
        <begin position="5447"/>
        <end position="5483"/>
    </location>
</feature>
<accession>A0A8J4SUV0</accession>
<dbReference type="InterPro" id="IPR036465">
    <property type="entry name" value="vWFA_dom_sf"/>
</dbReference>
<proteinExistence type="predicted"/>
<evidence type="ECO:0000256" key="2">
    <source>
        <dbReference type="SAM" id="MobiDB-lite"/>
    </source>
</evidence>
<dbReference type="PANTHER" id="PTHR24020">
    <property type="entry name" value="COLLAGEN ALPHA"/>
    <property type="match status" value="1"/>
</dbReference>
<dbReference type="SUPFAM" id="SSF57567">
    <property type="entry name" value="Serine protease inhibitors"/>
    <property type="match status" value="1"/>
</dbReference>
<name>A0A8J4SUV0_9TREM</name>
<feature type="disulfide bond" evidence="1">
    <location>
        <begin position="5216"/>
        <end position="5229"/>
    </location>
</feature>
<dbReference type="InterPro" id="IPR002035">
    <property type="entry name" value="VWF_A"/>
</dbReference>
<evidence type="ECO:0000256" key="1">
    <source>
        <dbReference type="PROSITE-ProRule" id="PRU01005"/>
    </source>
</evidence>
<dbReference type="SMART" id="SM00254">
    <property type="entry name" value="ShKT"/>
    <property type="match status" value="5"/>
</dbReference>
<dbReference type="Proteomes" id="UP000748531">
    <property type="component" value="Unassembled WGS sequence"/>
</dbReference>
<dbReference type="InterPro" id="IPR003582">
    <property type="entry name" value="ShKT_dom"/>
</dbReference>
<organism evidence="6 7">
    <name type="scientific">Paragonimus heterotremus</name>
    <dbReference type="NCBI Taxonomy" id="100268"/>
    <lineage>
        <taxon>Eukaryota</taxon>
        <taxon>Metazoa</taxon>
        <taxon>Spiralia</taxon>
        <taxon>Lophotrochozoa</taxon>
        <taxon>Platyhelminthes</taxon>
        <taxon>Trematoda</taxon>
        <taxon>Digenea</taxon>
        <taxon>Plagiorchiida</taxon>
        <taxon>Troglotremata</taxon>
        <taxon>Troglotrematidae</taxon>
        <taxon>Paragonimus</taxon>
    </lineage>
</organism>
<keyword evidence="7" id="KW-1185">Reference proteome</keyword>
<keyword evidence="3" id="KW-0732">Signal</keyword>
<evidence type="ECO:0000313" key="7">
    <source>
        <dbReference type="Proteomes" id="UP000748531"/>
    </source>
</evidence>
<evidence type="ECO:0000259" key="4">
    <source>
        <dbReference type="PROSITE" id="PS50234"/>
    </source>
</evidence>
<sequence length="5484" mass="632837">MAGDCCLWTSPPTAKWRFRLKVIVFLWQLLALGALSQRTPCPQDRSYSICADSGDYLINRLEKFVYITGQGCQINVNETNQPISCSSTIEVDDRSPCKNGRQIVRMKRMIPRNCICVSQFYMEEISCPCQSSQLSKETCQENDQSQTISYERRAGDQCEKRFLHTQHPNCSFISSVNSKTADTKNESILPYLIRSRRSVKPVLHQCGKHQVYVPIRNPCPETCEGVLFGRPNRCNRVPHGPGCECKPGYVLDGILCVPPSQCGCLDTVCADRAPSHLCRQWRLEGRCQTDRFGMIKLCRATCQHCQQQQCEDQIATIQCEKLRSQGKCSDEFYRMLCRLTCSPQDCRCPACRIEESECNPHTKNVEIRRTCFRLKRDGKCEPLITRNFKPCGDCPTGLVRKPGKCNYCEGQRVVELFTYFREEGGSFRCLAVKQSKQEPCSCHPIQLFQNSCVKNHLLVRKIVIRSQTSCHDCKLKQRIIGQKPIVCRRHFIKRGKCYRPDSFSPAVRKVVLIKEVAQNCQCRQAVKVKQELCGCPPEQRTGPLCIAGRNQLAFKVVTFHPGVGACHPRITMNWLPRPACPSPEQARLETSGKFQCDSKTCERTVHSISWHWDECKCRQIAVVQPAGKCCCPHEKRILSPCENGIQREQIIHYELLEGACEQHVRQQIRHCASSQHTACPRPTHFYKCNEATNEKVTKTVTYRRLETDGQCERVVTTETRATECKEDGIRRITGCKLKRGGDPRPYRNLVLVKSQLNRCICREPSMQVLMEACMCPEAKQPAVKLIQRCPQWCHGLKDNRCDHRCQDIRVWQRFVYAGQDARCVAQELRRVTTPCCCPKNKQVTKTCDSSGKYQLIHITETELRQGQCVQVHREIRQHFQCETGFQRRLLGQIHANGSREMQTVYNRLDRCQCVTKAVQHQCITKCPEQRKTVECDAGARELVYTITTFIPVGCKCEQRVYKRRSAVLCPEQTKLLSAQCSPLTKIESRMYRRTFLDNCECREEIVTKHGPCGCPKPTDTPASCDTATNRLQRVQTQFTLVNGECVPRKSLVNLQVTCNQHMHQQLQQHNGRVPVKFECDVKTGIGKLWSIVWEPLQCRCVKRLRLVREGVCRCPPNHKSTHCDSRRNFWVTKHISFELDKKALQCRRQVREQTDPTYCRRAKIQWHPCNFKTGRREIHIVYYRRDHCHCVREKRVVMKPCGCAKTPAQIERKCDNLRGILHTLIMTHQWSDASHQCVETKIVKSAPVKCGPLMRIFRTKCLAGRMTEKVLERYRDENSCECRKRVRTKIIDCRCPTKMFTDGHCDGQKKHWIQLAVEYKWNVNKHSCVIQRSRRVRHDCQCDAPKSNKECLDGKLHETKILYKLNKKSASCDRVVLQSSNKPVCSSLTGLEFQMDYEHLFQRHQETRCDPATCTRQLETYRKQYDQARCSCEWTLAQTRRCTCCGCPQTEVAVRCENHKVLLGRIAYYTPQQKRCGHSCIKRVHLVKNKVDCSNYPAPPRTHWDKCDRTTCVQHFVAYFYDIRNCWCILTKKSLEKRSCCCTPAVRQQHRCQNGELTLVTYRSELRGGKCTEIPHAEPKPVVCPSQTEVRRGDCRQDVCRQNIFEIGWRLDPTTCKCQQYQTLRGEKECCCLDKPTKREVCVGNCRVIVKEVFKYDRTTERCIKENFIFRVCPKCPASHIIREECERESTCLRNERHIRYVIEDCHCRRVEQVKRTRCCCPKPVVLGSQCLEDTGEMETKTVFFELTNGHCARREKIDRLPTACPLTHQPRPTDASRCDPQTCLMPVSGPQWIRVGCRCLEQKPLKYRKCCCSNRITRTKRICKPDGSITLLTQTWRLQHEQCVPAMLTKHLEPQTCPPQRVTPIGPCDPISRMQTVVLERFAVKDCRCQPVFRKQIHRTCACPPPEKRVELCNPNSCLQRVIQTPWTLDTRDGQCHRLAPQIKTIPCCCPRQKEPPIESVRCNPLTGLIEITLKQFHFNGQRCDLKESKKYKTLRCPTGGLIRRGRCNQKIGFALDQFVLQKFVKTECQCRRMVKFVKRLCSCSHLNRVSDPPICIANEGILIKKHLIYHLRQGVCQEEQRVFKKNTVCLEDKTSKTDCNPVTCDAVETITRNKRVGCRCVRQVLQVPGKCCCPSPRTEQKCFSKENSVLLIKKISYRLDQNRRSCIPQVDQFKKEVECEEKQAHVLKRYCDRKLCHPVTLYRRVVRRHCECGNMVRRVVNRAERCCCPQQRFNVRCYPQYGVVSRVMYRYELFNGHCITRKFVDQDQITCPQEKLTRGHCDQLTGKRIVIRQHYVKHGCECHMKIGKHDEPCGCPVPRILKQPCTTTTPIRRVFRLWFEIGPDRSEGKIQCNKRITVLRTEPCYCKPPSIQKHCVHGELVLVRKEQHLSQQAGDNKSPSCSQKTFVKRVPVVCNDESVKIYRSTCQNHRRKVVYVRTVADLQNCRCRKQAKVQFEACDCAHLDRVHRDCRNGVMFIVKESYNFRPGINHCIKSTTRGVHPVVCSEKPEVFPTGGCSIRKPNGIFRPEEVRWQEVVDCKCVVKRKQSLRLCACPEPVVSRRCLDTVNFAVYRTRFTKVINRCIPTQDVITTEVQCPPRRESFTECAHNFQHHIVESFELIDGKCVRRRTSKRVRCGCPKPVRRLYCDGEGRWVKCYTQFVFNPSTVTCRLRKHCIRWHQQCPKERTEVASECTSDTGFKQTMQRVQFVVNPRTCNCESKALQEWTEMCACEHLNRQFVRCDNGLILFKKLTNQLLNGDCVPKWHQKAKLPVCPRPIIRIRACDRNPNSPTRGLMLKLVQSFIPRNCKCVKVRRIFKKICDCKLLHKSEQTVQCRDERISYVKRLFWNLHKNKCIPGVAIYTKRTACKPERDIRVGKCVVGPDGVGRETVVHLERNVAKCKCVWKVTHTTQRICKCPEAKLIRRCANDGKHILETLLTYSLSANRCHKMEKHSEQHPCAKPGLLPNPSFKLHQCNPITCIQERLQYRIVVKNCVCVLQTLRIRDACCCPRPARPTIRCDPTRNVLLYRETQFQLRPASSLRRAYCQPNLRLRTIGVNCGQKMQRIRIKRCDGMFQKVLILQPVVENCVCKEKVYREVKIRCGCPQKIRYLPGDCLNQWADDKWVGLRAVPVGQATSVRINKVTCQPFVIEKRRRRCDCPKPSEAVECERGSIRIKYLTTYKLNKDLNNCEKNVHRKVEHVVCPPKKVIRIPCSPDKKFVQTELTTTWTHNKCVCEPRVSRTSWICNCPARFPSQRLERCLPDGKHRQIEVRRWVSNGRECKPVVEKRVEKIVCPEELRVIKGECSRELLNRRRLTWLQKRPVHCSCQWHRLLHPNPSVHRVKSSVACRCRPNIVVRRCRPPTDGQPAQLRTMRIMFNVRNGECRAEHRIELNPVLCPPAVYTQYGECDPLSNTRIERRIISHLNSEDCSCKKRVFERRCQCGCPLPKHYVLCQRRSGLLRLVRVLHDPSKDKCTCKSKHFLRSIQVKCPLKEKIIHRGPCRQLEPSEAANQADKYRRVVWEIYHRDGCQCRIQRVIRQEPCFCVSDPKEVKQCIDDRFWEIILTERRLSNDNNNGVQCTRVVVSKLMKPVVLGKPETVTRCNPKTGVERAVETVPFVVNCHRRVRVRVIRRRCHCPSQIQLIVKEPCKSNCRQRLVYRKMVLTADHKCRHQYRVQQRVCCCPKPIQLPVRCNPETGLLEFRLRSFEQQDSKCIWKDQISTKQTSCPPDELLRKVRQPNGLVRTEKRTYVQENCKCVSRTHVSTDRVYCPAPTTKQHCMNPEPGLFMLETISTRWQLSNENSTCSRLDTMIDQTAVDCSATELVKATNCQFDASRHATVRIDRLLTSSNDGCRCVPNQPTPKLHVCKCMKPTDEVKCNLRRGLIMQTTTNYELSGDATRCVPHVTKRIWKLACAPIGPRHVGNTACDPNTGLYFRLFEETQRTGCRCLKRKWRVPAHCHCPKPVSQTRCINPRLREVTVTTSQMDPKGTCIQATSSHKEPVDCPTPTKLLQSSADYRVERLASPPYTITHIYACGSAGQCRQKVREFQSDTDEKCTCRWKMRQYVQACCCPSNQRSERKPVTVHCDSRKGLLVYRKADWQLQGGRCRPTVHERVRPIVCGRVEKLTPVEACDNGRQKHRLRKSVRIGCRCVLQQRSVIKPCLCNTVSAAEVVFLVDESVVSRQPHYQTQVQQLLRKTIELFLLSRHTQGQANSYRFAVIKYAWKPLVAFNLHQHTDPNRMLEHVEELVFEGERANLDRALRIVQQEVLPLKRSIAPMLLYIVTDGHYIIPDQSPAIRLIEELRNEQIQINVIAIAAEPGRLDYLGRLVTQPKTVHLIPISAPYAVKTYLDKLIETLCIRACPTNHVTESKCSRETGCIGRTYVHTYRFDPRQNQCVGTTEVKSRRCCCDNQPTRTLRVCKENRLLLILTNWQLTRQGVCTKFITKRDATASLQRSCSPPLDVRPGVCTADGHAMEVTTRRYLDNCECKKSISKRIIRCRCDGVKKYKRCFADKIQVRVVITQQLISGECHPRKSVRMFKLNCPPPTVFKSNCDQMTCQRRLTIVNYATQRCRCERRIQVKYETCCCRGSKSISYEGCRQDVLKTFVERTIEPALQNGSCVQRTRYHFEPVACPKNPQTIRHKCRHVPSPETTLNQNTLVDRALVYRLVENFWWQIKSCECRRIRQAFFEACGCDQSRILVEAKKINRCNAVNGVLITYDHLLKLEIDGTEPNNRAGMKLPGLTHAKCRPHYKITSARKIVCPATKRVMTGCELADDGRKYRMVQIHRWSRKQCACVSLPIEFIDKRVCACRPKRAVKRCVNTIRSDGILQSRFIVKILNEVYINERDANGNSRGVCKPAPIQTKVQAVVCPRSQIRYSRCMNGRVRITVRLTVTNSCECRHRIRILTAKCRPLDPKVDGHQIYRPTSGQLSSRQPGRSMEPSRSLVMPLFRLAECIDLLPASQCQALERPPYRICEARGHVNRLLCRRTCQKCSTCPTDNIRFRFVGNHNGDSCIVSDQRYNRVFFLQSIVHDANLARCKLACAKMAECLSIDYYVPKQSNDLPNCVLTSVDPMTLRRRVHRQSLRLGTMNTDLERWNARHCLLFRKVCVTTCPKPQTTQLSPCNCRKFYRPLGVNEESLSESPRQSSVVHCARRTRVTYYVQTTSGHCISRKWIGMVPCSKLSGVSDRVKPAVDCADTEAALWCQSQITKKLNACHDSALRKVCAKSCGLCPCLGVHVFQSKCQPSGIAIETTVSYQPHPSHRMCTTAVKQRKINCEFCPVGQFSVVHACNEQSGQRHFARVQAQLIRNTVTGEPRCELRVKHDHLPCAGCLAEHSDRQTITACKLSPGGPDEMQSTAKLTLITEYMVNVQGCCRVQRSERTFFCGGCPPTHVEISPCHHGQRLRHIIFFTRPSTGIHKPGTGCIRRIITRKEECNPSPHVHQGKCFDQLTSSDCRSLQLSGGCKMKSEHARKLCQKTCGFCE</sequence>
<feature type="disulfide bond" evidence="1">
    <location>
        <begin position="319"/>
        <end position="337"/>
    </location>
</feature>
<reference evidence="6" key="1">
    <citation type="submission" date="2019-05" db="EMBL/GenBank/DDBJ databases">
        <title>Annotation for the trematode Paragonimus heterotremus.</title>
        <authorList>
            <person name="Choi Y.-J."/>
        </authorList>
    </citation>
    <scope>NUCLEOTIDE SEQUENCE</scope>
    <source>
        <strain evidence="6">LC</strain>
    </source>
</reference>
<dbReference type="PROSITE" id="PS50234">
    <property type="entry name" value="VWFA"/>
    <property type="match status" value="1"/>
</dbReference>
<dbReference type="InterPro" id="IPR036084">
    <property type="entry name" value="Ser_inhib-like_sf"/>
</dbReference>
<dbReference type="SUPFAM" id="SSF53300">
    <property type="entry name" value="vWA-like"/>
    <property type="match status" value="1"/>
</dbReference>